<dbReference type="AlphaFoldDB" id="A0A318XJG7"/>
<organism evidence="1 2">
    <name type="scientific">Ruminiclostridium sufflavum DSM 19573</name>
    <dbReference type="NCBI Taxonomy" id="1121337"/>
    <lineage>
        <taxon>Bacteria</taxon>
        <taxon>Bacillati</taxon>
        <taxon>Bacillota</taxon>
        <taxon>Clostridia</taxon>
        <taxon>Eubacteriales</taxon>
        <taxon>Oscillospiraceae</taxon>
        <taxon>Ruminiclostridium</taxon>
    </lineage>
</organism>
<dbReference type="OrthoDB" id="2082784at2"/>
<keyword evidence="2" id="KW-1185">Reference proteome</keyword>
<name>A0A318XJG7_9FIRM</name>
<evidence type="ECO:0000313" key="1">
    <source>
        <dbReference type="EMBL" id="PYG86598.1"/>
    </source>
</evidence>
<dbReference type="RefSeq" id="WP_133250198.1">
    <property type="nucleotide sequence ID" value="NZ_QKMR01000019.1"/>
</dbReference>
<protein>
    <submittedName>
        <fullName evidence="1">Uncharacterized protein</fullName>
    </submittedName>
</protein>
<sequence>MLDNLACGLDIDDSLEELEDSFEEQNITLILNKIGLLANRTKCIVERFEKFIFLRSNQDEIYDRQERKFIENVDKIYVYPDYYKRTKKGIMSCHIIAADLSDASEPVYNGVAFMKIVNKSLPGFVIFLLKLNDGLHFGCRLFENDEWNDCTLSETGYFRQIVSEIFWCYDGSDFISYYSSLVEIISQRFGTADIPDYDEEIRKRRGINDSYLDLMYLIQYDCKIDTSEERQRYINSFDKKFEYNFQQELSWCLEELKNIKSTQVNTLEMLFDAEELEKLISEKYQKNQDIIVKLEPEEQDSSSVDIYEQYRDNPEMVIKMLKIQKGIN</sequence>
<dbReference type="EMBL" id="QKMR01000019">
    <property type="protein sequence ID" value="PYG86598.1"/>
    <property type="molecule type" value="Genomic_DNA"/>
</dbReference>
<comment type="caution">
    <text evidence="1">The sequence shown here is derived from an EMBL/GenBank/DDBJ whole genome shotgun (WGS) entry which is preliminary data.</text>
</comment>
<evidence type="ECO:0000313" key="2">
    <source>
        <dbReference type="Proteomes" id="UP000248132"/>
    </source>
</evidence>
<reference evidence="1 2" key="1">
    <citation type="submission" date="2018-06" db="EMBL/GenBank/DDBJ databases">
        <title>Genomic Encyclopedia of Type Strains, Phase I: the one thousand microbial genomes (KMG-I) project.</title>
        <authorList>
            <person name="Kyrpides N."/>
        </authorList>
    </citation>
    <scope>NUCLEOTIDE SEQUENCE [LARGE SCALE GENOMIC DNA]</scope>
    <source>
        <strain evidence="1 2">DSM 19573</strain>
    </source>
</reference>
<proteinExistence type="predicted"/>
<dbReference type="Proteomes" id="UP000248132">
    <property type="component" value="Unassembled WGS sequence"/>
</dbReference>
<gene>
    <name evidence="1" type="ORF">LY28_02939</name>
</gene>
<accession>A0A318XJG7</accession>